<name>A0A165G8E7_9BASI</name>
<dbReference type="InParanoid" id="A0A165G8E7"/>
<evidence type="ECO:0000256" key="1">
    <source>
        <dbReference type="SAM" id="MobiDB-lite"/>
    </source>
</evidence>
<protein>
    <submittedName>
        <fullName evidence="2">Uncharacterized protein</fullName>
    </submittedName>
</protein>
<gene>
    <name evidence="2" type="ORF">CALCODRAFT_269641</name>
</gene>
<accession>A0A165G8E7</accession>
<organism evidence="2 3">
    <name type="scientific">Calocera cornea HHB12733</name>
    <dbReference type="NCBI Taxonomy" id="1353952"/>
    <lineage>
        <taxon>Eukaryota</taxon>
        <taxon>Fungi</taxon>
        <taxon>Dikarya</taxon>
        <taxon>Basidiomycota</taxon>
        <taxon>Agaricomycotina</taxon>
        <taxon>Dacrymycetes</taxon>
        <taxon>Dacrymycetales</taxon>
        <taxon>Dacrymycetaceae</taxon>
        <taxon>Calocera</taxon>
    </lineage>
</organism>
<proteinExistence type="predicted"/>
<evidence type="ECO:0000313" key="2">
    <source>
        <dbReference type="EMBL" id="KZT57730.1"/>
    </source>
</evidence>
<feature type="region of interest" description="Disordered" evidence="1">
    <location>
        <begin position="173"/>
        <end position="205"/>
    </location>
</feature>
<reference evidence="2 3" key="1">
    <citation type="journal article" date="2016" name="Mol. Biol. Evol.">
        <title>Comparative Genomics of Early-Diverging Mushroom-Forming Fungi Provides Insights into the Origins of Lignocellulose Decay Capabilities.</title>
        <authorList>
            <person name="Nagy L.G."/>
            <person name="Riley R."/>
            <person name="Tritt A."/>
            <person name="Adam C."/>
            <person name="Daum C."/>
            <person name="Floudas D."/>
            <person name="Sun H."/>
            <person name="Yadav J.S."/>
            <person name="Pangilinan J."/>
            <person name="Larsson K.H."/>
            <person name="Matsuura K."/>
            <person name="Barry K."/>
            <person name="Labutti K."/>
            <person name="Kuo R."/>
            <person name="Ohm R.A."/>
            <person name="Bhattacharya S.S."/>
            <person name="Shirouzu T."/>
            <person name="Yoshinaga Y."/>
            <person name="Martin F.M."/>
            <person name="Grigoriev I.V."/>
            <person name="Hibbett D.S."/>
        </authorList>
    </citation>
    <scope>NUCLEOTIDE SEQUENCE [LARGE SCALE GENOMIC DNA]</scope>
    <source>
        <strain evidence="2 3">HHB12733</strain>
    </source>
</reference>
<sequence>MPTRREVPMMSPRRGSCARPSTARFLQVSVPLPQRTSPSGKRSLWSECIASLSVFTSTQRNLPTSINTEKPQKPTPVCSLRSRKPPVRLGDSPNKLLTSETVRQGAPLSSLSRRPRRLRMEASIRHGSRLPSPSQRYIRVRATMTPLYPCLYNKRLAALDVSVVSLELSPYPHSDPRQRGGVIPAPPAILRSPSSSPPGLPCPWL</sequence>
<dbReference type="EMBL" id="KV423959">
    <property type="protein sequence ID" value="KZT57730.1"/>
    <property type="molecule type" value="Genomic_DNA"/>
</dbReference>
<feature type="compositionally biased region" description="Pro residues" evidence="1">
    <location>
        <begin position="195"/>
        <end position="205"/>
    </location>
</feature>
<feature type="region of interest" description="Disordered" evidence="1">
    <location>
        <begin position="64"/>
        <end position="94"/>
    </location>
</feature>
<keyword evidence="3" id="KW-1185">Reference proteome</keyword>
<dbReference type="AlphaFoldDB" id="A0A165G8E7"/>
<evidence type="ECO:0000313" key="3">
    <source>
        <dbReference type="Proteomes" id="UP000076842"/>
    </source>
</evidence>
<feature type="region of interest" description="Disordered" evidence="1">
    <location>
        <begin position="1"/>
        <end position="20"/>
    </location>
</feature>
<dbReference type="Proteomes" id="UP000076842">
    <property type="component" value="Unassembled WGS sequence"/>
</dbReference>